<evidence type="ECO:0000313" key="3">
    <source>
        <dbReference type="Proteomes" id="UP001157418"/>
    </source>
</evidence>
<keyword evidence="3" id="KW-1185">Reference proteome</keyword>
<reference evidence="2 3" key="1">
    <citation type="submission" date="2022-01" db="EMBL/GenBank/DDBJ databases">
        <authorList>
            <person name="Xiong W."/>
            <person name="Schranz E."/>
        </authorList>
    </citation>
    <scope>NUCLEOTIDE SEQUENCE [LARGE SCALE GENOMIC DNA]</scope>
</reference>
<organism evidence="2 3">
    <name type="scientific">Lactuca virosa</name>
    <dbReference type="NCBI Taxonomy" id="75947"/>
    <lineage>
        <taxon>Eukaryota</taxon>
        <taxon>Viridiplantae</taxon>
        <taxon>Streptophyta</taxon>
        <taxon>Embryophyta</taxon>
        <taxon>Tracheophyta</taxon>
        <taxon>Spermatophyta</taxon>
        <taxon>Magnoliopsida</taxon>
        <taxon>eudicotyledons</taxon>
        <taxon>Gunneridae</taxon>
        <taxon>Pentapetalae</taxon>
        <taxon>asterids</taxon>
        <taxon>campanulids</taxon>
        <taxon>Asterales</taxon>
        <taxon>Asteraceae</taxon>
        <taxon>Cichorioideae</taxon>
        <taxon>Cichorieae</taxon>
        <taxon>Lactucinae</taxon>
        <taxon>Lactuca</taxon>
    </lineage>
</organism>
<keyword evidence="1" id="KW-1133">Transmembrane helix</keyword>
<evidence type="ECO:0000313" key="2">
    <source>
        <dbReference type="EMBL" id="CAH1454098.1"/>
    </source>
</evidence>
<dbReference type="Proteomes" id="UP001157418">
    <property type="component" value="Unassembled WGS sequence"/>
</dbReference>
<accession>A0AAU9PVR3</accession>
<comment type="caution">
    <text evidence="2">The sequence shown here is derived from an EMBL/GenBank/DDBJ whole genome shotgun (WGS) entry which is preliminary data.</text>
</comment>
<dbReference type="EMBL" id="CAKMRJ010005745">
    <property type="protein sequence ID" value="CAH1454098.1"/>
    <property type="molecule type" value="Genomic_DNA"/>
</dbReference>
<evidence type="ECO:0000256" key="1">
    <source>
        <dbReference type="SAM" id="Phobius"/>
    </source>
</evidence>
<proteinExistence type="predicted"/>
<feature type="transmembrane region" description="Helical" evidence="1">
    <location>
        <begin position="178"/>
        <end position="203"/>
    </location>
</feature>
<sequence>MVVIRAPSLELAGVDLSPADIPGHLPAGHWTLGLVQRGLKKGWSGQGGQLCRKEMDFLDVFAKKWAGSLWYREVDIVDKVLPSFPFCNEAFIARVMVIQEVERCQAVVQSFRSAYIDPRKAAWQSVRNDDTKGFALVQHLHPHRLASDGVRVVTVQNEVIDISDDVNVEKNVVSDVNMFIMMLLLLCFLTFLVMKMLLVGVVLEVRNLLGLVKLVMG</sequence>
<name>A0AAU9PVR3_9ASTR</name>
<keyword evidence="1" id="KW-0812">Transmembrane</keyword>
<protein>
    <submittedName>
        <fullName evidence="2">Uncharacterized protein</fullName>
    </submittedName>
</protein>
<keyword evidence="1" id="KW-0472">Membrane</keyword>
<gene>
    <name evidence="2" type="ORF">LVIROSA_LOCUS39292</name>
</gene>
<dbReference type="AlphaFoldDB" id="A0AAU9PVR3"/>